<comment type="caution">
    <text evidence="1">The sequence shown here is derived from an EMBL/GenBank/DDBJ whole genome shotgun (WGS) entry which is preliminary data.</text>
</comment>
<evidence type="ECO:0000313" key="2">
    <source>
        <dbReference type="Proteomes" id="UP001060215"/>
    </source>
</evidence>
<sequence>MCRNLRVISVHSAFPLRGEFEGVRRTGIGSGSVGWCLDRQRRCPSGGCGGVDQHDGSGLGVQRCIWILGVEVLAGVLNRRWVVELQWVWCRYAFGCCSVELQWVWGWEYSAASVEAGAWSLEVVRQQVVECSRVQWWVVWLLEASGGVGVWHVVRQQVVDQQWQWVRECSSGWFLGVDLRWVFSGGGFSSIGWLQIA</sequence>
<accession>A0ACC0I5E9</accession>
<reference evidence="1 2" key="1">
    <citation type="journal article" date="2022" name="Plant J.">
        <title>Chromosome-level genome of Camellia lanceoleosa provides a valuable resource for understanding genome evolution and self-incompatibility.</title>
        <authorList>
            <person name="Gong W."/>
            <person name="Xiao S."/>
            <person name="Wang L."/>
            <person name="Liao Z."/>
            <person name="Chang Y."/>
            <person name="Mo W."/>
            <person name="Hu G."/>
            <person name="Li W."/>
            <person name="Zhao G."/>
            <person name="Zhu H."/>
            <person name="Hu X."/>
            <person name="Ji K."/>
            <person name="Xiang X."/>
            <person name="Song Q."/>
            <person name="Yuan D."/>
            <person name="Jin S."/>
            <person name="Zhang L."/>
        </authorList>
    </citation>
    <scope>NUCLEOTIDE SEQUENCE [LARGE SCALE GENOMIC DNA]</scope>
    <source>
        <strain evidence="1">SQ_2022a</strain>
    </source>
</reference>
<name>A0ACC0I5E9_9ERIC</name>
<evidence type="ECO:0000313" key="1">
    <source>
        <dbReference type="EMBL" id="KAI8020188.1"/>
    </source>
</evidence>
<dbReference type="EMBL" id="CM045759">
    <property type="protein sequence ID" value="KAI8020188.1"/>
    <property type="molecule type" value="Genomic_DNA"/>
</dbReference>
<keyword evidence="2" id="KW-1185">Reference proteome</keyword>
<dbReference type="Proteomes" id="UP001060215">
    <property type="component" value="Chromosome 2"/>
</dbReference>
<organism evidence="1 2">
    <name type="scientific">Camellia lanceoleosa</name>
    <dbReference type="NCBI Taxonomy" id="1840588"/>
    <lineage>
        <taxon>Eukaryota</taxon>
        <taxon>Viridiplantae</taxon>
        <taxon>Streptophyta</taxon>
        <taxon>Embryophyta</taxon>
        <taxon>Tracheophyta</taxon>
        <taxon>Spermatophyta</taxon>
        <taxon>Magnoliopsida</taxon>
        <taxon>eudicotyledons</taxon>
        <taxon>Gunneridae</taxon>
        <taxon>Pentapetalae</taxon>
        <taxon>asterids</taxon>
        <taxon>Ericales</taxon>
        <taxon>Theaceae</taxon>
        <taxon>Camellia</taxon>
    </lineage>
</organism>
<protein>
    <submittedName>
        <fullName evidence="1">Uncharacterized protein</fullName>
    </submittedName>
</protein>
<proteinExistence type="predicted"/>
<gene>
    <name evidence="1" type="ORF">LOK49_LG04G00628</name>
</gene>